<dbReference type="PROSITE" id="PS50157">
    <property type="entry name" value="ZINC_FINGER_C2H2_2"/>
    <property type="match status" value="5"/>
</dbReference>
<evidence type="ECO:0000259" key="12">
    <source>
        <dbReference type="PROSITE" id="PS50157"/>
    </source>
</evidence>
<keyword evidence="9" id="KW-0539">Nucleus</keyword>
<dbReference type="FunFam" id="3.30.160.60:FF:000624">
    <property type="entry name" value="zinc finger protein 697"/>
    <property type="match status" value="1"/>
</dbReference>
<evidence type="ECO:0000256" key="2">
    <source>
        <dbReference type="ARBA" id="ARBA00022723"/>
    </source>
</evidence>
<dbReference type="GO" id="GO:0008270">
    <property type="term" value="F:zinc ion binding"/>
    <property type="evidence" value="ECO:0007669"/>
    <property type="project" value="UniProtKB-KW"/>
</dbReference>
<feature type="domain" description="C2H2-type" evidence="12">
    <location>
        <begin position="138"/>
        <end position="165"/>
    </location>
</feature>
<feature type="compositionally biased region" description="Polar residues" evidence="11">
    <location>
        <begin position="547"/>
        <end position="559"/>
    </location>
</feature>
<protein>
    <recommendedName>
        <fullName evidence="12">C2H2-type domain-containing protein</fullName>
    </recommendedName>
</protein>
<dbReference type="FunFam" id="3.30.160.60:FF:000100">
    <property type="entry name" value="Zinc finger 45-like"/>
    <property type="match status" value="1"/>
</dbReference>
<evidence type="ECO:0000256" key="11">
    <source>
        <dbReference type="SAM" id="MobiDB-lite"/>
    </source>
</evidence>
<keyword evidence="7" id="KW-0238">DNA-binding</keyword>
<evidence type="ECO:0000256" key="6">
    <source>
        <dbReference type="ARBA" id="ARBA00023015"/>
    </source>
</evidence>
<dbReference type="InterPro" id="IPR013087">
    <property type="entry name" value="Znf_C2H2_type"/>
</dbReference>
<keyword evidence="2" id="KW-0479">Metal-binding</keyword>
<dbReference type="PANTHER" id="PTHR24394:SF29">
    <property type="entry name" value="MYONEURIN"/>
    <property type="match status" value="1"/>
</dbReference>
<name>A0A7R9FN38_9NEOP</name>
<keyword evidence="4 10" id="KW-0863">Zinc-finger</keyword>
<evidence type="ECO:0000256" key="3">
    <source>
        <dbReference type="ARBA" id="ARBA00022737"/>
    </source>
</evidence>
<evidence type="ECO:0000256" key="1">
    <source>
        <dbReference type="ARBA" id="ARBA00004123"/>
    </source>
</evidence>
<keyword evidence="8" id="KW-0804">Transcription</keyword>
<feature type="region of interest" description="Disordered" evidence="11">
    <location>
        <begin position="508"/>
        <end position="575"/>
    </location>
</feature>
<evidence type="ECO:0000256" key="7">
    <source>
        <dbReference type="ARBA" id="ARBA00023125"/>
    </source>
</evidence>
<proteinExistence type="predicted"/>
<feature type="domain" description="C2H2-type" evidence="12">
    <location>
        <begin position="222"/>
        <end position="249"/>
    </location>
</feature>
<dbReference type="SMART" id="SM00355">
    <property type="entry name" value="ZnF_C2H2"/>
    <property type="match status" value="5"/>
</dbReference>
<dbReference type="InterPro" id="IPR036236">
    <property type="entry name" value="Znf_C2H2_sf"/>
</dbReference>
<dbReference type="AlphaFoldDB" id="A0A7R9FN38"/>
<keyword evidence="3" id="KW-0677">Repeat</keyword>
<keyword evidence="5" id="KW-0862">Zinc</keyword>
<sequence>MSAYMLKMSSIRDSNLVPKKESQMMVVPKKEPQMTGPVTVYRIIEIPKGVLSSGSPSTYTELKEMVPQQVLDPSNEIEIQENAQGEFLTTKTPPNCAVLTADLLEKLSNKNYRKSKNFGTLETLRRHITIHNQECRPYHCDVCYKRFRDNCTLRKHVLIHTGIKPHKCNICNRCFLRIGDLNSHKKIHLAVKPFICQFCSKDFAKKSNLQCHLKVHGNNSAFMCKVCGIHYNFQKSLTRHLRLHRRDSQNAEKSVYICSICETRFYDKKELKKHLLKHNTVKEEKKQARLNVDTIHEDNNEDKIKTQPQEKLSLRDIRFLQRKLRRCREGETVDLTRDEVEHLNYECSKEQTSASDTIYEKGKDHVEYIDDKATFQTNGKFKHKNNINLEKTDIEIPNTEHSEIPEEDFNLHMVESEDDTTNKSLTVFHLNLTENATEPKDIVHKKSGESRIIVSDSKVTDEESEQDIVCKKTSGPKIIVSDTNVADEDIEPENIVQRKRETGAFAVEEQTKKHGSVNNMPDTQKSENSTATSEELEFFNTRIAAVSPSSETSGAQCRRTQAGKRSPANPPHITTPSLTSVYLNSGLQFVQGDASVVAQHLTSNILAHGRRPVQL</sequence>
<evidence type="ECO:0000313" key="13">
    <source>
        <dbReference type="EMBL" id="CAD7456269.1"/>
    </source>
</evidence>
<feature type="compositionally biased region" description="Polar residues" evidence="11">
    <location>
        <begin position="516"/>
        <end position="533"/>
    </location>
</feature>
<dbReference type="Gene3D" id="3.30.160.60">
    <property type="entry name" value="Classic Zinc Finger"/>
    <property type="match status" value="4"/>
</dbReference>
<dbReference type="PROSITE" id="PS00028">
    <property type="entry name" value="ZINC_FINGER_C2H2_1"/>
    <property type="match status" value="5"/>
</dbReference>
<feature type="domain" description="C2H2-type" evidence="12">
    <location>
        <begin position="194"/>
        <end position="221"/>
    </location>
</feature>
<evidence type="ECO:0000256" key="9">
    <source>
        <dbReference type="ARBA" id="ARBA00023242"/>
    </source>
</evidence>
<dbReference type="FunFam" id="3.30.160.60:FF:000325">
    <property type="entry name" value="ZFP90 zinc finger protein"/>
    <property type="match status" value="1"/>
</dbReference>
<evidence type="ECO:0000256" key="4">
    <source>
        <dbReference type="ARBA" id="ARBA00022771"/>
    </source>
</evidence>
<dbReference type="GO" id="GO:0003677">
    <property type="term" value="F:DNA binding"/>
    <property type="evidence" value="ECO:0007669"/>
    <property type="project" value="UniProtKB-KW"/>
</dbReference>
<feature type="domain" description="C2H2-type" evidence="12">
    <location>
        <begin position="166"/>
        <end position="193"/>
    </location>
</feature>
<dbReference type="EMBL" id="OE001214">
    <property type="protein sequence ID" value="CAD7456269.1"/>
    <property type="molecule type" value="Genomic_DNA"/>
</dbReference>
<evidence type="ECO:0000256" key="10">
    <source>
        <dbReference type="PROSITE-ProRule" id="PRU00042"/>
    </source>
</evidence>
<dbReference type="GO" id="GO:0000981">
    <property type="term" value="F:DNA-binding transcription factor activity, RNA polymerase II-specific"/>
    <property type="evidence" value="ECO:0007669"/>
    <property type="project" value="TreeGrafter"/>
</dbReference>
<dbReference type="Pfam" id="PF00096">
    <property type="entry name" value="zf-C2H2"/>
    <property type="match status" value="2"/>
</dbReference>
<dbReference type="GO" id="GO:0048598">
    <property type="term" value="P:embryonic morphogenesis"/>
    <property type="evidence" value="ECO:0007669"/>
    <property type="project" value="UniProtKB-ARBA"/>
</dbReference>
<evidence type="ECO:0000256" key="8">
    <source>
        <dbReference type="ARBA" id="ARBA00023163"/>
    </source>
</evidence>
<reference evidence="13" key="1">
    <citation type="submission" date="2020-11" db="EMBL/GenBank/DDBJ databases">
        <authorList>
            <person name="Tran Van P."/>
        </authorList>
    </citation>
    <scope>NUCLEOTIDE SEQUENCE</scope>
</reference>
<dbReference type="SUPFAM" id="SSF57667">
    <property type="entry name" value="beta-beta-alpha zinc fingers"/>
    <property type="match status" value="3"/>
</dbReference>
<dbReference type="GO" id="GO:0005634">
    <property type="term" value="C:nucleus"/>
    <property type="evidence" value="ECO:0007669"/>
    <property type="project" value="UniProtKB-SubCell"/>
</dbReference>
<organism evidence="13">
    <name type="scientific">Timema tahoe</name>
    <dbReference type="NCBI Taxonomy" id="61484"/>
    <lineage>
        <taxon>Eukaryota</taxon>
        <taxon>Metazoa</taxon>
        <taxon>Ecdysozoa</taxon>
        <taxon>Arthropoda</taxon>
        <taxon>Hexapoda</taxon>
        <taxon>Insecta</taxon>
        <taxon>Pterygota</taxon>
        <taxon>Neoptera</taxon>
        <taxon>Polyneoptera</taxon>
        <taxon>Phasmatodea</taxon>
        <taxon>Timematodea</taxon>
        <taxon>Timematoidea</taxon>
        <taxon>Timematidae</taxon>
        <taxon>Timema</taxon>
    </lineage>
</organism>
<gene>
    <name evidence="13" type="ORF">TTEB3V08_LOCUS4302</name>
</gene>
<feature type="domain" description="C2H2-type" evidence="12">
    <location>
        <begin position="256"/>
        <end position="283"/>
    </location>
</feature>
<evidence type="ECO:0000256" key="5">
    <source>
        <dbReference type="ARBA" id="ARBA00022833"/>
    </source>
</evidence>
<keyword evidence="6" id="KW-0805">Transcription regulation</keyword>
<accession>A0A7R9FN38</accession>
<dbReference type="PANTHER" id="PTHR24394">
    <property type="entry name" value="ZINC FINGER PROTEIN"/>
    <property type="match status" value="1"/>
</dbReference>
<comment type="subcellular location">
    <subcellularLocation>
        <location evidence="1">Nucleus</location>
    </subcellularLocation>
</comment>